<evidence type="ECO:0000313" key="2">
    <source>
        <dbReference type="EMBL" id="RMC12836.1"/>
    </source>
</evidence>
<dbReference type="Proteomes" id="UP000269221">
    <property type="component" value="Unassembled WGS sequence"/>
</dbReference>
<sequence length="121" mass="12961">MESGQASGQLPPKGESSRPSSMLPVCLSLAKGKRTKDPPTGNAQGFIRARSGPEEAGIFCLDCTIFPFSTIPGLFEQLFGSSPPYPGAVSLVYIPPAMSPIKLILVRRHISLSVRLLRAKH</sequence>
<protein>
    <submittedName>
        <fullName evidence="2">Uncharacterized protein</fullName>
    </submittedName>
</protein>
<evidence type="ECO:0000313" key="3">
    <source>
        <dbReference type="Proteomes" id="UP000269221"/>
    </source>
</evidence>
<reference evidence="2 3" key="1">
    <citation type="submission" date="2018-07" db="EMBL/GenBank/DDBJ databases">
        <title>A high quality draft genome assembly of the barn swallow (H. rustica rustica).</title>
        <authorList>
            <person name="Formenti G."/>
            <person name="Chiara M."/>
            <person name="Poveda L."/>
            <person name="Francoijs K.-J."/>
            <person name="Bonisoli-Alquati A."/>
            <person name="Canova L."/>
            <person name="Gianfranceschi L."/>
            <person name="Horner D.S."/>
            <person name="Saino N."/>
        </authorList>
    </citation>
    <scope>NUCLEOTIDE SEQUENCE [LARGE SCALE GENOMIC DNA]</scope>
    <source>
        <strain evidence="2">Chelidonia</strain>
        <tissue evidence="2">Blood</tissue>
    </source>
</reference>
<feature type="region of interest" description="Disordered" evidence="1">
    <location>
        <begin position="1"/>
        <end position="22"/>
    </location>
</feature>
<organism evidence="2 3">
    <name type="scientific">Hirundo rustica rustica</name>
    <dbReference type="NCBI Taxonomy" id="333673"/>
    <lineage>
        <taxon>Eukaryota</taxon>
        <taxon>Metazoa</taxon>
        <taxon>Chordata</taxon>
        <taxon>Craniata</taxon>
        <taxon>Vertebrata</taxon>
        <taxon>Euteleostomi</taxon>
        <taxon>Archelosauria</taxon>
        <taxon>Archosauria</taxon>
        <taxon>Dinosauria</taxon>
        <taxon>Saurischia</taxon>
        <taxon>Theropoda</taxon>
        <taxon>Coelurosauria</taxon>
        <taxon>Aves</taxon>
        <taxon>Neognathae</taxon>
        <taxon>Neoaves</taxon>
        <taxon>Telluraves</taxon>
        <taxon>Australaves</taxon>
        <taxon>Passeriformes</taxon>
        <taxon>Sylvioidea</taxon>
        <taxon>Hirundinidae</taxon>
        <taxon>Hirundo</taxon>
    </lineage>
</organism>
<comment type="caution">
    <text evidence="2">The sequence shown here is derived from an EMBL/GenBank/DDBJ whole genome shotgun (WGS) entry which is preliminary data.</text>
</comment>
<proteinExistence type="predicted"/>
<keyword evidence="3" id="KW-1185">Reference proteome</keyword>
<dbReference type="EMBL" id="QRBI01000106">
    <property type="protein sequence ID" value="RMC12836.1"/>
    <property type="molecule type" value="Genomic_DNA"/>
</dbReference>
<accession>A0A3M0KIF6</accession>
<gene>
    <name evidence="2" type="ORF">DUI87_10361</name>
</gene>
<evidence type="ECO:0000256" key="1">
    <source>
        <dbReference type="SAM" id="MobiDB-lite"/>
    </source>
</evidence>
<name>A0A3M0KIF6_HIRRU</name>
<dbReference type="AlphaFoldDB" id="A0A3M0KIF6"/>